<dbReference type="FunCoup" id="D6Z4T2">
    <property type="interactions" value="441"/>
</dbReference>
<evidence type="ECO:0000256" key="5">
    <source>
        <dbReference type="HAMAP-Rule" id="MF_01080"/>
    </source>
</evidence>
<keyword evidence="3 5" id="KW-0819">tRNA processing</keyword>
<dbReference type="EMBL" id="CP001940">
    <property type="protein sequence ID" value="ADH86557.1"/>
    <property type="molecule type" value="Genomic_DNA"/>
</dbReference>
<evidence type="ECO:0000313" key="8">
    <source>
        <dbReference type="EMBL" id="ADH86557.1"/>
    </source>
</evidence>
<dbReference type="GO" id="GO:0160148">
    <property type="term" value="F:tRNA pseudouridine(55) synthase activity"/>
    <property type="evidence" value="ECO:0007669"/>
    <property type="project" value="UniProtKB-EC"/>
</dbReference>
<reference evidence="9" key="1">
    <citation type="submission" date="2010-02" db="EMBL/GenBank/DDBJ databases">
        <title>Complete sequence of Desulfurivibrio alkaliphilus AHT2.</title>
        <authorList>
            <consortium name="US DOE Joint Genome Institute"/>
            <person name="Pitluck S."/>
            <person name="Chertkov O."/>
            <person name="Detter J.C."/>
            <person name="Han C."/>
            <person name="Tapia R."/>
            <person name="Larimer F."/>
            <person name="Land M."/>
            <person name="Hauser L."/>
            <person name="Kyrpides N."/>
            <person name="Mikhailova N."/>
            <person name="Sorokin D.Y."/>
            <person name="Muyzer G."/>
            <person name="Woyke T."/>
        </authorList>
    </citation>
    <scope>NUCLEOTIDE SEQUENCE [LARGE SCALE GENOMIC DNA]</scope>
    <source>
        <strain evidence="9">DSM 19089 / UNIQEM U267 / AHT2</strain>
    </source>
</reference>
<dbReference type="Pfam" id="PF01509">
    <property type="entry name" value="TruB_N"/>
    <property type="match status" value="1"/>
</dbReference>
<dbReference type="PANTHER" id="PTHR13767:SF2">
    <property type="entry name" value="PSEUDOURIDYLATE SYNTHASE TRUB1"/>
    <property type="match status" value="1"/>
</dbReference>
<dbReference type="GO" id="GO:1990481">
    <property type="term" value="P:mRNA pseudouridine synthesis"/>
    <property type="evidence" value="ECO:0007669"/>
    <property type="project" value="TreeGrafter"/>
</dbReference>
<dbReference type="Pfam" id="PF16198">
    <property type="entry name" value="TruB_C_2"/>
    <property type="match status" value="1"/>
</dbReference>
<keyword evidence="9" id="KW-1185">Reference proteome</keyword>
<comment type="similarity">
    <text evidence="2 5">Belongs to the pseudouridine synthase TruB family. Type 1 subfamily.</text>
</comment>
<comment type="function">
    <text evidence="5">Responsible for synthesis of pseudouridine from uracil-55 in the psi GC loop of transfer RNAs.</text>
</comment>
<dbReference type="NCBIfam" id="TIGR00431">
    <property type="entry name" value="TruB"/>
    <property type="match status" value="1"/>
</dbReference>
<organism evidence="8 9">
    <name type="scientific">Desulfurivibrio alkaliphilus (strain DSM 19089 / UNIQEM U267 / AHT2)</name>
    <dbReference type="NCBI Taxonomy" id="589865"/>
    <lineage>
        <taxon>Bacteria</taxon>
        <taxon>Pseudomonadati</taxon>
        <taxon>Thermodesulfobacteriota</taxon>
        <taxon>Desulfobulbia</taxon>
        <taxon>Desulfobulbales</taxon>
        <taxon>Desulfobulbaceae</taxon>
        <taxon>Desulfurivibrio</taxon>
    </lineage>
</organism>
<dbReference type="OrthoDB" id="9802309at2"/>
<dbReference type="RefSeq" id="WP_013164080.1">
    <property type="nucleotide sequence ID" value="NC_014216.1"/>
</dbReference>
<dbReference type="InterPro" id="IPR014780">
    <property type="entry name" value="tRNA_psdUridine_synth_TruB"/>
</dbReference>
<dbReference type="GO" id="GO:0031119">
    <property type="term" value="P:tRNA pseudouridine synthesis"/>
    <property type="evidence" value="ECO:0007669"/>
    <property type="project" value="UniProtKB-UniRule"/>
</dbReference>
<dbReference type="InterPro" id="IPR032819">
    <property type="entry name" value="TruB_C"/>
</dbReference>
<feature type="domain" description="Pseudouridine synthase II N-terminal" evidence="6">
    <location>
        <begin position="25"/>
        <end position="176"/>
    </location>
</feature>
<dbReference type="InParanoid" id="D6Z4T2"/>
<dbReference type="Proteomes" id="UP000001508">
    <property type="component" value="Chromosome"/>
</dbReference>
<name>D6Z4T2_DESAT</name>
<evidence type="ECO:0000256" key="3">
    <source>
        <dbReference type="ARBA" id="ARBA00022694"/>
    </source>
</evidence>
<comment type="catalytic activity">
    <reaction evidence="1 5">
        <text>uridine(55) in tRNA = pseudouridine(55) in tRNA</text>
        <dbReference type="Rhea" id="RHEA:42532"/>
        <dbReference type="Rhea" id="RHEA-COMP:10101"/>
        <dbReference type="Rhea" id="RHEA-COMP:10102"/>
        <dbReference type="ChEBI" id="CHEBI:65314"/>
        <dbReference type="ChEBI" id="CHEBI:65315"/>
        <dbReference type="EC" id="5.4.99.25"/>
    </reaction>
</comment>
<protein>
    <recommendedName>
        <fullName evidence="5">tRNA pseudouridine synthase B</fullName>
        <ecNumber evidence="5">5.4.99.25</ecNumber>
    </recommendedName>
    <alternativeName>
        <fullName evidence="5">tRNA pseudouridine(55) synthase</fullName>
        <shortName evidence="5">Psi55 synthase</shortName>
    </alternativeName>
    <alternativeName>
        <fullName evidence="5">tRNA pseudouridylate synthase</fullName>
    </alternativeName>
    <alternativeName>
        <fullName evidence="5">tRNA-uridine isomerase</fullName>
    </alternativeName>
</protein>
<evidence type="ECO:0000256" key="2">
    <source>
        <dbReference type="ARBA" id="ARBA00005642"/>
    </source>
</evidence>
<gene>
    <name evidence="5" type="primary">truB</name>
    <name evidence="8" type="ordered locus">DaAHT2_1877</name>
</gene>
<dbReference type="STRING" id="589865.DaAHT2_1877"/>
<accession>D6Z4T2</accession>
<dbReference type="HAMAP" id="MF_01080">
    <property type="entry name" value="TruB_bact"/>
    <property type="match status" value="1"/>
</dbReference>
<evidence type="ECO:0000259" key="6">
    <source>
        <dbReference type="Pfam" id="PF01509"/>
    </source>
</evidence>
<dbReference type="SUPFAM" id="SSF55120">
    <property type="entry name" value="Pseudouridine synthase"/>
    <property type="match status" value="1"/>
</dbReference>
<dbReference type="CDD" id="cd02573">
    <property type="entry name" value="PseudoU_synth_EcTruB"/>
    <property type="match status" value="1"/>
</dbReference>
<dbReference type="InterPro" id="IPR002501">
    <property type="entry name" value="PsdUridine_synth_N"/>
</dbReference>
<evidence type="ECO:0000259" key="7">
    <source>
        <dbReference type="Pfam" id="PF16198"/>
    </source>
</evidence>
<sequence>MLDPGVLPVDKPAGPSSFRMVQLVRRATGIKKVGHAGTLDPFASGLLLVCIGRPATRLVDRLMVGDKEYEATVQLGVTTATHDPEGEILDRRPVTAAHFDALEAALDNFRGELWQSPPAFSAAKHQGKPLYSYARRGEMISKPPRRVLIHRLEVVSRDHRQHRVVLRVCCSKGTYIRSLAHDLGQALGCGAHLAALRRLASGDFRVEQALAGERLLEPQAAAAVAAGALPVPEVEGRLLKP</sequence>
<dbReference type="GO" id="GO:0003723">
    <property type="term" value="F:RNA binding"/>
    <property type="evidence" value="ECO:0007669"/>
    <property type="project" value="InterPro"/>
</dbReference>
<feature type="domain" description="tRNA pseudouridylate synthase B C-terminal" evidence="7">
    <location>
        <begin position="177"/>
        <end position="217"/>
    </location>
</feature>
<proteinExistence type="inferred from homology"/>
<dbReference type="PANTHER" id="PTHR13767">
    <property type="entry name" value="TRNA-PSEUDOURIDINE SYNTHASE"/>
    <property type="match status" value="1"/>
</dbReference>
<evidence type="ECO:0000256" key="1">
    <source>
        <dbReference type="ARBA" id="ARBA00000385"/>
    </source>
</evidence>
<evidence type="ECO:0000256" key="4">
    <source>
        <dbReference type="ARBA" id="ARBA00023235"/>
    </source>
</evidence>
<feature type="active site" description="Nucleophile" evidence="5">
    <location>
        <position position="40"/>
    </location>
</feature>
<dbReference type="Gene3D" id="3.30.2350.10">
    <property type="entry name" value="Pseudouridine synthase"/>
    <property type="match status" value="1"/>
</dbReference>
<keyword evidence="4 5" id="KW-0413">Isomerase</keyword>
<dbReference type="EC" id="5.4.99.25" evidence="5"/>
<evidence type="ECO:0000313" key="9">
    <source>
        <dbReference type="Proteomes" id="UP000001508"/>
    </source>
</evidence>
<dbReference type="KEGG" id="dak:DaAHT2_1877"/>
<dbReference type="InterPro" id="IPR020103">
    <property type="entry name" value="PsdUridine_synth_cat_dom_sf"/>
</dbReference>
<dbReference type="AlphaFoldDB" id="D6Z4T2"/>
<dbReference type="eggNOG" id="COG0130">
    <property type="taxonomic scope" value="Bacteria"/>
</dbReference>
<dbReference type="HOGENOM" id="CLU_032087_2_0_7"/>